<keyword evidence="2" id="KW-0689">Ribosomal protein</keyword>
<dbReference type="RefSeq" id="WP_092452083.1">
    <property type="nucleotide sequence ID" value="NZ_FOJI01000004.1"/>
</dbReference>
<dbReference type="GO" id="GO:0016747">
    <property type="term" value="F:acyltransferase activity, transferring groups other than amino-acyl groups"/>
    <property type="evidence" value="ECO:0007669"/>
    <property type="project" value="InterPro"/>
</dbReference>
<dbReference type="PROSITE" id="PS51186">
    <property type="entry name" value="GNAT"/>
    <property type="match status" value="1"/>
</dbReference>
<dbReference type="AlphaFoldDB" id="A0A1I0P772"/>
<protein>
    <submittedName>
        <fullName evidence="2">Ribosomal protein S18 acetylase RimI</fullName>
    </submittedName>
</protein>
<reference evidence="2 3" key="1">
    <citation type="submission" date="2016-10" db="EMBL/GenBank/DDBJ databases">
        <authorList>
            <person name="de Groot N.N."/>
        </authorList>
    </citation>
    <scope>NUCLEOTIDE SEQUENCE [LARGE SCALE GENOMIC DNA]</scope>
    <source>
        <strain evidence="2 3">DSM 9179</strain>
    </source>
</reference>
<dbReference type="Gene3D" id="3.40.630.30">
    <property type="match status" value="1"/>
</dbReference>
<evidence type="ECO:0000313" key="3">
    <source>
        <dbReference type="Proteomes" id="UP000199701"/>
    </source>
</evidence>
<name>A0A1I0P772_9FIRM</name>
<dbReference type="GO" id="GO:0005840">
    <property type="term" value="C:ribosome"/>
    <property type="evidence" value="ECO:0007669"/>
    <property type="project" value="UniProtKB-KW"/>
</dbReference>
<dbReference type="Proteomes" id="UP000199701">
    <property type="component" value="Unassembled WGS sequence"/>
</dbReference>
<dbReference type="Pfam" id="PF00583">
    <property type="entry name" value="Acetyltransf_1"/>
    <property type="match status" value="1"/>
</dbReference>
<proteinExistence type="predicted"/>
<dbReference type="InterPro" id="IPR000182">
    <property type="entry name" value="GNAT_dom"/>
</dbReference>
<keyword evidence="3" id="KW-1185">Reference proteome</keyword>
<organism evidence="2 3">
    <name type="scientific">[Clostridium] fimetarium</name>
    <dbReference type="NCBI Taxonomy" id="99656"/>
    <lineage>
        <taxon>Bacteria</taxon>
        <taxon>Bacillati</taxon>
        <taxon>Bacillota</taxon>
        <taxon>Clostridia</taxon>
        <taxon>Lachnospirales</taxon>
        <taxon>Lachnospiraceae</taxon>
    </lineage>
</organism>
<accession>A0A1I0P772</accession>
<evidence type="ECO:0000313" key="2">
    <source>
        <dbReference type="EMBL" id="SEW10204.1"/>
    </source>
</evidence>
<gene>
    <name evidence="2" type="ORF">SAMN05421659_104222</name>
</gene>
<sequence length="168" mass="19499">MKLMLKHLSSCYKVKQILEEDIWDVYILCKGNPTYYIYMKSEPTIENVKEDLTAFPPGKAMDDKHFVGFYKENQLIAIMDLIIEYPNNNTIFIGLFMLNKEYQGIGIGTKIINDALNFLKKEGYGCARLGFVKGNLQSEKFWTKNKFIPTGIEVEKENYTVVVMQRDL</sequence>
<keyword evidence="2" id="KW-0687">Ribonucleoprotein</keyword>
<dbReference type="InterPro" id="IPR016181">
    <property type="entry name" value="Acyl_CoA_acyltransferase"/>
</dbReference>
<feature type="domain" description="N-acetyltransferase" evidence="1">
    <location>
        <begin position="12"/>
        <end position="168"/>
    </location>
</feature>
<dbReference type="EMBL" id="FOJI01000004">
    <property type="protein sequence ID" value="SEW10204.1"/>
    <property type="molecule type" value="Genomic_DNA"/>
</dbReference>
<dbReference type="CDD" id="cd04301">
    <property type="entry name" value="NAT_SF"/>
    <property type="match status" value="1"/>
</dbReference>
<evidence type="ECO:0000259" key="1">
    <source>
        <dbReference type="PROSITE" id="PS51186"/>
    </source>
</evidence>
<dbReference type="OrthoDB" id="9782266at2"/>
<dbReference type="STRING" id="99656.SAMN05421659_104222"/>
<dbReference type="SUPFAM" id="SSF55729">
    <property type="entry name" value="Acyl-CoA N-acyltransferases (Nat)"/>
    <property type="match status" value="1"/>
</dbReference>